<sequence>MKPHALVVQKRTSEMPSSTATSRVKLLMQPSATMQVTGGTLDGEAVLSLFSLRIRSLKGAKLCVLVDSQRDAMSWVASSESGRLSRIVGNRKQGRSSRELGPRDFSRRLWLNSVLTKVKTSASKAWGLGGLELGKGRKLHG</sequence>
<keyword evidence="3" id="KW-1185">Reference proteome</keyword>
<protein>
    <submittedName>
        <fullName evidence="2">Uncharacterized protein</fullName>
    </submittedName>
</protein>
<proteinExistence type="predicted"/>
<gene>
    <name evidence="2" type="ORF">CIPAW_07G178500</name>
</gene>
<dbReference type="Proteomes" id="UP000811609">
    <property type="component" value="Chromosome 7"/>
</dbReference>
<evidence type="ECO:0000313" key="2">
    <source>
        <dbReference type="EMBL" id="KAG6648931.1"/>
    </source>
</evidence>
<reference evidence="2" key="1">
    <citation type="submission" date="2020-12" db="EMBL/GenBank/DDBJ databases">
        <title>WGS assembly of Carya illinoinensis cv. Pawnee.</title>
        <authorList>
            <person name="Platts A."/>
            <person name="Shu S."/>
            <person name="Wright S."/>
            <person name="Barry K."/>
            <person name="Edger P."/>
            <person name="Pires J.C."/>
            <person name="Schmutz J."/>
        </authorList>
    </citation>
    <scope>NUCLEOTIDE SEQUENCE</scope>
    <source>
        <tissue evidence="2">Leaf</tissue>
    </source>
</reference>
<feature type="region of interest" description="Disordered" evidence="1">
    <location>
        <begin position="1"/>
        <end position="20"/>
    </location>
</feature>
<accession>A0A8T1Q3Y9</accession>
<evidence type="ECO:0000256" key="1">
    <source>
        <dbReference type="SAM" id="MobiDB-lite"/>
    </source>
</evidence>
<evidence type="ECO:0000313" key="3">
    <source>
        <dbReference type="Proteomes" id="UP000811609"/>
    </source>
</evidence>
<dbReference type="AlphaFoldDB" id="A0A8T1Q3Y9"/>
<name>A0A8T1Q3Y9_CARIL</name>
<dbReference type="EMBL" id="CM031815">
    <property type="protein sequence ID" value="KAG6648931.1"/>
    <property type="molecule type" value="Genomic_DNA"/>
</dbReference>
<organism evidence="2 3">
    <name type="scientific">Carya illinoinensis</name>
    <name type="common">Pecan</name>
    <dbReference type="NCBI Taxonomy" id="32201"/>
    <lineage>
        <taxon>Eukaryota</taxon>
        <taxon>Viridiplantae</taxon>
        <taxon>Streptophyta</taxon>
        <taxon>Embryophyta</taxon>
        <taxon>Tracheophyta</taxon>
        <taxon>Spermatophyta</taxon>
        <taxon>Magnoliopsida</taxon>
        <taxon>eudicotyledons</taxon>
        <taxon>Gunneridae</taxon>
        <taxon>Pentapetalae</taxon>
        <taxon>rosids</taxon>
        <taxon>fabids</taxon>
        <taxon>Fagales</taxon>
        <taxon>Juglandaceae</taxon>
        <taxon>Carya</taxon>
    </lineage>
</organism>
<comment type="caution">
    <text evidence="2">The sequence shown here is derived from an EMBL/GenBank/DDBJ whole genome shotgun (WGS) entry which is preliminary data.</text>
</comment>